<evidence type="ECO:0000256" key="1">
    <source>
        <dbReference type="SAM" id="MobiDB-lite"/>
    </source>
</evidence>
<dbReference type="Proteomes" id="UP000176786">
    <property type="component" value="Unassembled WGS sequence"/>
</dbReference>
<name>A0A1F5P8A5_9BACT</name>
<dbReference type="EMBL" id="MFES01000006">
    <property type="protein sequence ID" value="OGE86171.1"/>
    <property type="molecule type" value="Genomic_DNA"/>
</dbReference>
<comment type="caution">
    <text evidence="2">The sequence shown here is derived from an EMBL/GenBank/DDBJ whole genome shotgun (WGS) entry which is preliminary data.</text>
</comment>
<evidence type="ECO:0000313" key="2">
    <source>
        <dbReference type="EMBL" id="OGE86171.1"/>
    </source>
</evidence>
<organism evidence="2 3">
    <name type="scientific">Candidatus Doudnabacteria bacterium RIFCSPHIGHO2_02_FULL_46_11</name>
    <dbReference type="NCBI Taxonomy" id="1817832"/>
    <lineage>
        <taxon>Bacteria</taxon>
        <taxon>Candidatus Doudnaibacteriota</taxon>
    </lineage>
</organism>
<reference evidence="2 3" key="1">
    <citation type="journal article" date="2016" name="Nat. Commun.">
        <title>Thousands of microbial genomes shed light on interconnected biogeochemical processes in an aquifer system.</title>
        <authorList>
            <person name="Anantharaman K."/>
            <person name="Brown C.T."/>
            <person name="Hug L.A."/>
            <person name="Sharon I."/>
            <person name="Castelle C.J."/>
            <person name="Probst A.J."/>
            <person name="Thomas B.C."/>
            <person name="Singh A."/>
            <person name="Wilkins M.J."/>
            <person name="Karaoz U."/>
            <person name="Brodie E.L."/>
            <person name="Williams K.H."/>
            <person name="Hubbard S.S."/>
            <person name="Banfield J.F."/>
        </authorList>
    </citation>
    <scope>NUCLEOTIDE SEQUENCE [LARGE SCALE GENOMIC DNA]</scope>
</reference>
<feature type="region of interest" description="Disordered" evidence="1">
    <location>
        <begin position="1"/>
        <end position="43"/>
    </location>
</feature>
<sequence>MTIERRNMPGPEQPFAGQENEHPVFETEPVPAEPEEVGVEGPESGKVDLASFYAAELHRLHGFDGDPSVRIWRSLAERAEKSDRDSVYRQPARAEQSAARKLSAIDKIRRQYLSLQAWRFGAENFDQFNRLAAYLEDTVETFEVKRIKISGSPTEEQRKALLENWSRRGWVGDEFNYGDGKTLRLFRRFPVRLGKEEAKNLINLVSAENNPVELLQGLRKLGFEPTSWMLKSDKIMQELGRFLRAPYAAKALEMASAIHSWRADWFSGQQSHETNRPIEEGQIEFLAELAENPNLEEDFPIELLQKINVLAKAFHATLSVPEINDFRIIAENLYYLDFAEFLAGFSVRIYRGGAQPLARKIIALDEAGVLRPIVDLYRAGVSLEGPRDLPSIKDLVYSQEEFSSHSRNFQTTVESLRALLNSPHVQRVLAEKPRRDFLELVASITGSKLSYDRLGTAEQWAGEDFDHAQEFIFVLKLISSAGVESLDYYLKDYQTIGEMARSEGLMSAFTDREFPVFLEGLKSKLGYKPSFFDFYYQGNSVLVNAFSNPKIRQGLLSEDGAAIIKIFKPDGGFHISRAEYYAKLAEAPNVPRLLKALQNLNCDLGDYGPDEKFLTDLAASEETLAKLESEEVMAFVSKLVGAYGGRVKVERVESLLAIHNDPERRSRLFLPANAEYIKTMEGNASSPSELEKMAEMPLVKRELLARIVENFSYNPSFGYGFTGQDQMLTRLLGSQDLQARLFSLEVLGNYKHLSELFGYRLSAADIDSLVSISTEMIDFMAKLKHYGYSFRIEDINSLLPFLGDRERIYSVLEIVKKYGYRFQSHDSRYLLAIAGHANRLEQMLELLKDGINYKFQVAHSTDLVKLIDADFSHERLMAAQDIYNRYKGEYDARFSFKEIASSQLLLDYEETIKRLQGYGYQVSLTSLYRLEPLLISSNQEELFEVLDVWREELNLGFDPRLSEDLALLAAMPDAAGKVRRAAELFQGAPANELLTNKFRLFTALGAEAETCKRVLKMFGDDYFVQGRDARSRLERFWGMISTRQIPDALLAKIVSVSIKPRDLDDLFLLTSINLEIATSGQNDNWYGSILSAPDFRRAYAEFRKVMIALAIPDIYSDLIPQEISLKLSQMEDEAGRRPEFQDVLSISARSLGIYRSKYPTESGAFQALKSAIRQALELNLAETPDDYHGRRTELSAGQFGFIFESLPSGLREKATAAWLDLSKSRLTRLSGSIVTKEEDTLSRLGLVRDVIQTDVAAHLPELFLAKTGRMANDSEASIIFRQFLFSEDGSMKKDLVDIYESVARFINRAQANLRDPNFSKEEKTKLGKNMAIYRSLSEMAKALYRLGSINESKFKAKRDYLKEIDKYISTLSVGLKRMGLLDPDELDDDVNVRALQEEVLADFSKLKGVMTEENVAGQVTVEVKTTVAFVDLARAPEMTASCQRLTEVTGYNQSAYSRLLDGNDEMVDVYERVGADKRRLARTFIELTKIRENEDEAPRLAVLMDRIYVNSQYHALSDHFEAEMVAHVLDRLSEVPEAAIILPKNFILAGNIRQLLADKGYILRNVSGQYFINESNVKLTKYYDSLGGGRDVRTSSWFNFENLLLVEKQLA</sequence>
<accession>A0A1F5P8A5</accession>
<protein>
    <submittedName>
        <fullName evidence="2">Uncharacterized protein</fullName>
    </submittedName>
</protein>
<evidence type="ECO:0000313" key="3">
    <source>
        <dbReference type="Proteomes" id="UP000176786"/>
    </source>
</evidence>
<proteinExistence type="predicted"/>
<gene>
    <name evidence="2" type="ORF">A3J48_00755</name>
</gene>
<dbReference type="STRING" id="1817832.A3J48_00755"/>